<protein>
    <submittedName>
        <fullName evidence="2">Uncharacterized protein</fullName>
    </submittedName>
</protein>
<proteinExistence type="predicted"/>
<comment type="caution">
    <text evidence="2">The sequence shown here is derived from an EMBL/GenBank/DDBJ whole genome shotgun (WGS) entry which is preliminary data.</text>
</comment>
<gene>
    <name evidence="2" type="ORF">JK364_10755</name>
</gene>
<organism evidence="2 3">
    <name type="scientific">Streptomyces endocoffeicus</name>
    <dbReference type="NCBI Taxonomy" id="2898945"/>
    <lineage>
        <taxon>Bacteria</taxon>
        <taxon>Bacillati</taxon>
        <taxon>Actinomycetota</taxon>
        <taxon>Actinomycetes</taxon>
        <taxon>Kitasatosporales</taxon>
        <taxon>Streptomycetaceae</taxon>
        <taxon>Streptomyces</taxon>
    </lineage>
</organism>
<accession>A0ABS1PLL7</accession>
<dbReference type="EMBL" id="JAERRG010000003">
    <property type="protein sequence ID" value="MBL1112870.1"/>
    <property type="molecule type" value="Genomic_DNA"/>
</dbReference>
<feature type="compositionally biased region" description="Basic and acidic residues" evidence="1">
    <location>
        <begin position="1"/>
        <end position="18"/>
    </location>
</feature>
<keyword evidence="3" id="KW-1185">Reference proteome</keyword>
<reference evidence="2 3" key="1">
    <citation type="submission" date="2021-01" db="EMBL/GenBank/DDBJ databases">
        <title>WGS of actinomycetes isolated from Thailand.</title>
        <authorList>
            <person name="Thawai C."/>
        </authorList>
    </citation>
    <scope>NUCLEOTIDE SEQUENCE [LARGE SCALE GENOMIC DNA]</scope>
    <source>
        <strain evidence="2 3">CA3R110</strain>
    </source>
</reference>
<evidence type="ECO:0000256" key="1">
    <source>
        <dbReference type="SAM" id="MobiDB-lite"/>
    </source>
</evidence>
<sequence>MPDEHFDRIADDRTDRPRAARRVRRETHGSVPGEPGHGPPMSELAYGPVVVGRLAPHSV</sequence>
<evidence type="ECO:0000313" key="2">
    <source>
        <dbReference type="EMBL" id="MBL1112870.1"/>
    </source>
</evidence>
<evidence type="ECO:0000313" key="3">
    <source>
        <dbReference type="Proteomes" id="UP000621510"/>
    </source>
</evidence>
<feature type="region of interest" description="Disordered" evidence="1">
    <location>
        <begin position="1"/>
        <end position="45"/>
    </location>
</feature>
<dbReference type="RefSeq" id="WP_201850055.1">
    <property type="nucleotide sequence ID" value="NZ_JAERRG010000003.1"/>
</dbReference>
<dbReference type="Proteomes" id="UP000621510">
    <property type="component" value="Unassembled WGS sequence"/>
</dbReference>
<name>A0ABS1PLL7_9ACTN</name>